<accession>A0A2J8B3K5</accession>
<gene>
    <name evidence="8" type="ORF">B7R76_00220</name>
</gene>
<dbReference type="RefSeq" id="WP_012993789.1">
    <property type="nucleotide sequence ID" value="NZ_NBZD01000001.1"/>
</dbReference>
<feature type="transmembrane region" description="Helical" evidence="6">
    <location>
        <begin position="57"/>
        <end position="77"/>
    </location>
</feature>
<evidence type="ECO:0000256" key="3">
    <source>
        <dbReference type="ARBA" id="ARBA00022692"/>
    </source>
</evidence>
<comment type="caution">
    <text evidence="8">The sequence shown here is derived from an EMBL/GenBank/DDBJ whole genome shotgun (WGS) entry which is preliminary data.</text>
</comment>
<feature type="transmembrane region" description="Helical" evidence="6">
    <location>
        <begin position="123"/>
        <end position="143"/>
    </location>
</feature>
<evidence type="ECO:0000256" key="1">
    <source>
        <dbReference type="ARBA" id="ARBA00004141"/>
    </source>
</evidence>
<organism evidence="8 9">
    <name type="scientific">Mageeibacillus indolicus</name>
    <dbReference type="NCBI Taxonomy" id="884684"/>
    <lineage>
        <taxon>Bacteria</taxon>
        <taxon>Bacillati</taxon>
        <taxon>Bacillota</taxon>
        <taxon>Clostridia</taxon>
        <taxon>Eubacteriales</taxon>
        <taxon>Oscillospiraceae</taxon>
        <taxon>Mageeibacillus</taxon>
    </lineage>
</organism>
<feature type="transmembrane region" description="Helical" evidence="6">
    <location>
        <begin position="255"/>
        <end position="274"/>
    </location>
</feature>
<comment type="similarity">
    <text evidence="2">Belongs to the GtrA family.</text>
</comment>
<dbReference type="GO" id="GO:0005886">
    <property type="term" value="C:plasma membrane"/>
    <property type="evidence" value="ECO:0007669"/>
    <property type="project" value="TreeGrafter"/>
</dbReference>
<feature type="transmembrane region" description="Helical" evidence="6">
    <location>
        <begin position="150"/>
        <end position="171"/>
    </location>
</feature>
<feature type="transmembrane region" description="Helical" evidence="6">
    <location>
        <begin position="186"/>
        <end position="203"/>
    </location>
</feature>
<evidence type="ECO:0000313" key="9">
    <source>
        <dbReference type="Proteomes" id="UP000236394"/>
    </source>
</evidence>
<dbReference type="GO" id="GO:0000271">
    <property type="term" value="P:polysaccharide biosynthetic process"/>
    <property type="evidence" value="ECO:0007669"/>
    <property type="project" value="InterPro"/>
</dbReference>
<dbReference type="PANTHER" id="PTHR38459:SF5">
    <property type="entry name" value="CELL WALL TEICHOIC ACID GLYCOSYLATION PROTEIN GTCA"/>
    <property type="match status" value="1"/>
</dbReference>
<feature type="transmembrane region" description="Helical" evidence="6">
    <location>
        <begin position="28"/>
        <end position="45"/>
    </location>
</feature>
<evidence type="ECO:0000313" key="8">
    <source>
        <dbReference type="EMBL" id="PNH19352.1"/>
    </source>
</evidence>
<comment type="subcellular location">
    <subcellularLocation>
        <location evidence="1">Membrane</location>
        <topology evidence="1">Multi-pass membrane protein</topology>
    </subcellularLocation>
</comment>
<dbReference type="EMBL" id="NBZD01000001">
    <property type="protein sequence ID" value="PNH19352.1"/>
    <property type="molecule type" value="Genomic_DNA"/>
</dbReference>
<feature type="transmembrane region" description="Helical" evidence="6">
    <location>
        <begin position="224"/>
        <end position="243"/>
    </location>
</feature>
<dbReference type="PANTHER" id="PTHR38459">
    <property type="entry name" value="PROPHAGE BACTOPRENOL-LINKED GLUCOSE TRANSLOCASE HOMOLOG"/>
    <property type="match status" value="1"/>
</dbReference>
<dbReference type="InterPro" id="IPR051401">
    <property type="entry name" value="GtrA_CellWall_Glycosyl"/>
</dbReference>
<sequence length="279" mass="31410">MIINNLDKYPLRSVLGGDSAVWHSLRPIILPHLAAMLLSEILFFINDRLPDSAALPWPLVAGFPLALNIIVIIIYYLKLRHIRTLLNLSWPVQKNDQLICMRCLLSLAGVGVGLYYGQTVFGISKFFLIPLIYLGLIFLHYELTVLPWEIILYLVFGGLTTVVSVVSFTIFDHWLNAGRLNGDFDWTWPKLLSFILAILFAYWTNRRYVFASKGEILGEFFRFVVARVGSSLVFEGGGLYLLVNVLGLGKQASNLAVAILVVIANYVLSKVSVFKVERT</sequence>
<proteinExistence type="inferred from homology"/>
<evidence type="ECO:0000256" key="4">
    <source>
        <dbReference type="ARBA" id="ARBA00022989"/>
    </source>
</evidence>
<keyword evidence="3 6" id="KW-0812">Transmembrane</keyword>
<dbReference type="InterPro" id="IPR007267">
    <property type="entry name" value="GtrA_DPMS_TM"/>
</dbReference>
<dbReference type="Proteomes" id="UP000236394">
    <property type="component" value="Unassembled WGS sequence"/>
</dbReference>
<protein>
    <recommendedName>
        <fullName evidence="7">GtrA/DPMS transmembrane domain-containing protein</fullName>
    </recommendedName>
</protein>
<feature type="transmembrane region" description="Helical" evidence="6">
    <location>
        <begin position="98"/>
        <end position="117"/>
    </location>
</feature>
<evidence type="ECO:0000256" key="2">
    <source>
        <dbReference type="ARBA" id="ARBA00009399"/>
    </source>
</evidence>
<evidence type="ECO:0000256" key="5">
    <source>
        <dbReference type="ARBA" id="ARBA00023136"/>
    </source>
</evidence>
<keyword evidence="4 6" id="KW-1133">Transmembrane helix</keyword>
<name>A0A2J8B3K5_9FIRM</name>
<dbReference type="Pfam" id="PF04138">
    <property type="entry name" value="GtrA_DPMS_TM"/>
    <property type="match status" value="1"/>
</dbReference>
<reference evidence="9" key="1">
    <citation type="submission" date="2017-04" db="EMBL/GenBank/DDBJ databases">
        <authorList>
            <person name="Bumgarner R.E."/>
            <person name="Fredricks D.N."/>
            <person name="Srinivasan S."/>
        </authorList>
    </citation>
    <scope>NUCLEOTIDE SEQUENCE [LARGE SCALE GENOMIC DNA]</scope>
    <source>
        <strain evidence="9">KA00405</strain>
    </source>
</reference>
<dbReference type="AlphaFoldDB" id="A0A2J8B3K5"/>
<evidence type="ECO:0000256" key="6">
    <source>
        <dbReference type="SAM" id="Phobius"/>
    </source>
</evidence>
<keyword evidence="5 6" id="KW-0472">Membrane</keyword>
<evidence type="ECO:0000259" key="7">
    <source>
        <dbReference type="Pfam" id="PF04138"/>
    </source>
</evidence>
<feature type="domain" description="GtrA/DPMS transmembrane" evidence="7">
    <location>
        <begin position="153"/>
        <end position="274"/>
    </location>
</feature>